<dbReference type="EMBL" id="CP036525">
    <property type="protein sequence ID" value="QDT07551.1"/>
    <property type="molecule type" value="Genomic_DNA"/>
</dbReference>
<keyword evidence="1" id="KW-0812">Transmembrane</keyword>
<protein>
    <recommendedName>
        <fullName evidence="4">DUF350 domain-containing protein</fullName>
    </recommendedName>
</protein>
<evidence type="ECO:0000256" key="1">
    <source>
        <dbReference type="SAM" id="Phobius"/>
    </source>
</evidence>
<feature type="transmembrane region" description="Helical" evidence="1">
    <location>
        <begin position="119"/>
        <end position="138"/>
    </location>
</feature>
<dbReference type="KEGG" id="rlc:K227x_59790"/>
<name>A0A517NK82_9BACT</name>
<dbReference type="AlphaFoldDB" id="A0A517NK82"/>
<dbReference type="RefSeq" id="WP_145175667.1">
    <property type="nucleotide sequence ID" value="NZ_CP036525.1"/>
</dbReference>
<proteinExistence type="predicted"/>
<sequence length="144" mass="15399">MITDLFSLKLAIYFIVPPLMICVVAYGGGHFLAAIAEVLFQHEVRHDKAVLASAVPAIASLTVGVASYTWFSGFLIAAIFGTAAYFVVGTIAYTCLLADYTFPNDPDQLSETEVRQGSQISGIMSILLFAVLLLVGYATSQLSP</sequence>
<feature type="transmembrane region" description="Helical" evidence="1">
    <location>
        <begin position="74"/>
        <end position="98"/>
    </location>
</feature>
<evidence type="ECO:0000313" key="3">
    <source>
        <dbReference type="Proteomes" id="UP000318538"/>
    </source>
</evidence>
<dbReference type="OrthoDB" id="9842642at2"/>
<organism evidence="2 3">
    <name type="scientific">Rubripirellula lacrimiformis</name>
    <dbReference type="NCBI Taxonomy" id="1930273"/>
    <lineage>
        <taxon>Bacteria</taxon>
        <taxon>Pseudomonadati</taxon>
        <taxon>Planctomycetota</taxon>
        <taxon>Planctomycetia</taxon>
        <taxon>Pirellulales</taxon>
        <taxon>Pirellulaceae</taxon>
        <taxon>Rubripirellula</taxon>
    </lineage>
</organism>
<keyword evidence="1" id="KW-1133">Transmembrane helix</keyword>
<accession>A0A517NK82</accession>
<keyword evidence="3" id="KW-1185">Reference proteome</keyword>
<gene>
    <name evidence="2" type="ORF">K227x_59790</name>
</gene>
<reference evidence="2 3" key="1">
    <citation type="submission" date="2019-02" db="EMBL/GenBank/DDBJ databases">
        <title>Deep-cultivation of Planctomycetes and their phenomic and genomic characterization uncovers novel biology.</title>
        <authorList>
            <person name="Wiegand S."/>
            <person name="Jogler M."/>
            <person name="Boedeker C."/>
            <person name="Pinto D."/>
            <person name="Vollmers J."/>
            <person name="Rivas-Marin E."/>
            <person name="Kohn T."/>
            <person name="Peeters S.H."/>
            <person name="Heuer A."/>
            <person name="Rast P."/>
            <person name="Oberbeckmann S."/>
            <person name="Bunk B."/>
            <person name="Jeske O."/>
            <person name="Meyerdierks A."/>
            <person name="Storesund J.E."/>
            <person name="Kallscheuer N."/>
            <person name="Luecker S."/>
            <person name="Lage O.M."/>
            <person name="Pohl T."/>
            <person name="Merkel B.J."/>
            <person name="Hornburger P."/>
            <person name="Mueller R.-W."/>
            <person name="Bruemmer F."/>
            <person name="Labrenz M."/>
            <person name="Spormann A.M."/>
            <person name="Op den Camp H."/>
            <person name="Overmann J."/>
            <person name="Amann R."/>
            <person name="Jetten M.S.M."/>
            <person name="Mascher T."/>
            <person name="Medema M.H."/>
            <person name="Devos D.P."/>
            <person name="Kaster A.-K."/>
            <person name="Ovreas L."/>
            <person name="Rohde M."/>
            <person name="Galperin M.Y."/>
            <person name="Jogler C."/>
        </authorList>
    </citation>
    <scope>NUCLEOTIDE SEQUENCE [LARGE SCALE GENOMIC DNA]</scope>
    <source>
        <strain evidence="2 3">K22_7</strain>
    </source>
</reference>
<keyword evidence="1" id="KW-0472">Membrane</keyword>
<feature type="transmembrane region" description="Helical" evidence="1">
    <location>
        <begin position="49"/>
        <end position="68"/>
    </location>
</feature>
<evidence type="ECO:0000313" key="2">
    <source>
        <dbReference type="EMBL" id="QDT07551.1"/>
    </source>
</evidence>
<evidence type="ECO:0008006" key="4">
    <source>
        <dbReference type="Google" id="ProtNLM"/>
    </source>
</evidence>
<feature type="transmembrane region" description="Helical" evidence="1">
    <location>
        <begin position="12"/>
        <end position="40"/>
    </location>
</feature>
<dbReference type="Proteomes" id="UP000318538">
    <property type="component" value="Chromosome"/>
</dbReference>